<keyword evidence="10" id="KW-0677">Repeat</keyword>
<keyword evidence="16" id="KW-0472">Membrane</keyword>
<dbReference type="Gene3D" id="2.60.120.260">
    <property type="entry name" value="Galactose-binding domain-like"/>
    <property type="match status" value="1"/>
</dbReference>
<dbReference type="SUPFAM" id="SSF49265">
    <property type="entry name" value="Fibronectin type III"/>
    <property type="match status" value="1"/>
</dbReference>
<evidence type="ECO:0000256" key="23">
    <source>
        <dbReference type="PIRSR" id="PIRSR000666-3"/>
    </source>
</evidence>
<evidence type="ECO:0000256" key="9">
    <source>
        <dbReference type="ARBA" id="ARBA00022729"/>
    </source>
</evidence>
<keyword evidence="8" id="KW-0812">Transmembrane</keyword>
<dbReference type="Gene3D" id="1.10.510.10">
    <property type="entry name" value="Transferase(Phosphotransferase) domain 1"/>
    <property type="match status" value="1"/>
</dbReference>
<dbReference type="PROSITE" id="PS51550">
    <property type="entry name" value="EPH_LBD"/>
    <property type="match status" value="1"/>
</dbReference>
<dbReference type="Pfam" id="PF25599">
    <property type="entry name" value="Ephrin_CRD"/>
    <property type="match status" value="1"/>
</dbReference>
<dbReference type="PROSITE" id="PS00109">
    <property type="entry name" value="PROTEIN_KINASE_TYR"/>
    <property type="match status" value="1"/>
</dbReference>
<dbReference type="GO" id="GO:0030425">
    <property type="term" value="C:dendrite"/>
    <property type="evidence" value="ECO:0007669"/>
    <property type="project" value="TreeGrafter"/>
</dbReference>
<dbReference type="GO" id="GO:0005524">
    <property type="term" value="F:ATP binding"/>
    <property type="evidence" value="ECO:0007669"/>
    <property type="project" value="UniProtKB-UniRule"/>
</dbReference>
<evidence type="ECO:0000256" key="13">
    <source>
        <dbReference type="ARBA" id="ARBA00022777"/>
    </source>
</evidence>
<dbReference type="InterPro" id="IPR000719">
    <property type="entry name" value="Prot_kinase_dom"/>
</dbReference>
<evidence type="ECO:0000256" key="8">
    <source>
        <dbReference type="ARBA" id="ARBA00022692"/>
    </source>
</evidence>
<sequence>MPGCPRCDGGNDDFSTYEDILVLHQEPMKISSCCTKVSTEIVTAPIIGYRIQRRNLPCVRAVIFETTEGDVCSHWRQDWVFEKIKELAESESVKCSIRRGPKIRIHCLAQGYSTITQMLRHYCVETAGDRAEVNFNSWHNDVVSIASSSAAATKDRSLSWEEVSIMDEKNIPIRTYQVCNVLEPNQNNWLRTDWIPRSGAQRVYVEVKFTLRDCNSLPGVTGTCKETFNLYYHESNDDRESYIKESSFIKVDTVAADESFTQVDVGDRIMKLNTEVRDVKVTTRKGFYLAFQDVGACIALVSVRVFFKTCPLTIRNLATFPDTVTGADTSSLVEVRGSCVNQSEERDEPKMYCGADGEWLVPIGGCLCTPGYEEKGGACKEPPSAPLQLISVVNETSVVLEWAPPRRLGGRSDISYSLECLICQTGSHSQSAGKAPLRNHSVPQPEGQHRGSGMQSDQGIVGSEVQSGRGVFQSRPVLEDYPKLSSGSISSSQLCLPCGSDVLFSPGQTRLKTTRVVVRELRAHTHYTFIVHARNGVSQASGAGPAQSVSVTVTTNQAAPSPVSSIQATDVTRHSLLLLWQQPDRPNGVILEYEVKFYEKDHKERSYRIIRTFSRNVDVTGLNPLTAYVFHVRARTAAGYGEFSAPFEFSTNSGVKIYVDPFTYEDPDQAIHEFAKEIDVSSIHIERVIGMGEFGEVCSGRLRVQGKREIYVAIKSLKAGYSDKQRRDFLSEASIMGQFDHPNIIRLEGVVTRCKPLMIITEYMENGSLDAFLRKHDGQFTVIQLVGMLRGIASGMKYLSDMSYVHRDLAARNILVNSNLVCKVSDFGLSRVLEDDPEAVYTAREATGTYLSPGGKIPIRWTAPEAIAYRKFTTASDVWSYGIVMWEVVSYGERPYWDMNNQDVIKAIEEGYRLPAPMDCPVVLHQLMLDCWERERAERPTFSQILNMLDKLIRNPGTLRRTGGDRPAPTMLESGMASEVCVSVVPEVCVQEWSVCEWLQSIGLERYTDTLAAAGYTSLDSLLALTHHSKASADEEEEEKREKTASPSKTIMISSHYACVC</sequence>
<evidence type="ECO:0000256" key="10">
    <source>
        <dbReference type="ARBA" id="ARBA00022737"/>
    </source>
</evidence>
<dbReference type="AlphaFoldDB" id="A0A6A4TRS4"/>
<keyword evidence="12" id="KW-0967">Endosome</keyword>
<feature type="binding site" evidence="22">
    <location>
        <begin position="689"/>
        <end position="697"/>
    </location>
    <ligand>
        <name>ATP</name>
        <dbReference type="ChEBI" id="CHEBI:30616"/>
    </ligand>
</feature>
<dbReference type="PROSITE" id="PS50105">
    <property type="entry name" value="SAM_DOMAIN"/>
    <property type="match status" value="1"/>
</dbReference>
<keyword evidence="6" id="KW-0597">Phosphoprotein</keyword>
<dbReference type="InterPro" id="IPR008266">
    <property type="entry name" value="Tyr_kinase_AS"/>
</dbReference>
<keyword evidence="5" id="KW-0202">Cytokine</keyword>
<dbReference type="SUPFAM" id="SSF47769">
    <property type="entry name" value="SAM/Pointed domain"/>
    <property type="match status" value="1"/>
</dbReference>
<keyword evidence="13" id="KW-0418">Kinase</keyword>
<dbReference type="SUPFAM" id="SSF56112">
    <property type="entry name" value="Protein kinase-like (PK-like)"/>
    <property type="match status" value="1"/>
</dbReference>
<keyword evidence="11 22" id="KW-0547">Nucleotide-binding</keyword>
<feature type="disulfide bond" evidence="23">
    <location>
        <begin position="179"/>
        <end position="297"/>
    </location>
</feature>
<dbReference type="PRINTS" id="PR00014">
    <property type="entry name" value="FNTYPEIII"/>
</dbReference>
<comment type="subcellular location">
    <subcellularLocation>
        <location evidence="1">Cell membrane</location>
        <topology evidence="1">Single-pass type I membrane protein</topology>
    </subcellularLocation>
    <subcellularLocation>
        <location evidence="2">Early endosome</location>
    </subcellularLocation>
</comment>
<evidence type="ECO:0000256" key="11">
    <source>
        <dbReference type="ARBA" id="ARBA00022741"/>
    </source>
</evidence>
<evidence type="ECO:0000256" key="20">
    <source>
        <dbReference type="ARBA" id="ARBA00051243"/>
    </source>
</evidence>
<dbReference type="InterPro" id="IPR001660">
    <property type="entry name" value="SAM"/>
</dbReference>
<dbReference type="Pfam" id="PF07714">
    <property type="entry name" value="PK_Tyr_Ser-Thr"/>
    <property type="match status" value="1"/>
</dbReference>
<proteinExistence type="predicted"/>
<dbReference type="InterPro" id="IPR036048">
    <property type="entry name" value="Interleukin_8-like_sf"/>
</dbReference>
<evidence type="ECO:0000256" key="15">
    <source>
        <dbReference type="ARBA" id="ARBA00022989"/>
    </source>
</evidence>
<dbReference type="GO" id="GO:0005615">
    <property type="term" value="C:extracellular space"/>
    <property type="evidence" value="ECO:0007669"/>
    <property type="project" value="UniProtKB-KW"/>
</dbReference>
<dbReference type="CDD" id="cd00063">
    <property type="entry name" value="FN3"/>
    <property type="match status" value="2"/>
</dbReference>
<dbReference type="SMART" id="SM00219">
    <property type="entry name" value="TyrKc"/>
    <property type="match status" value="1"/>
</dbReference>
<evidence type="ECO:0000256" key="17">
    <source>
        <dbReference type="ARBA" id="ARBA00023137"/>
    </source>
</evidence>
<evidence type="ECO:0000259" key="29">
    <source>
        <dbReference type="PROSITE" id="PS51550"/>
    </source>
</evidence>
<dbReference type="InterPro" id="IPR050449">
    <property type="entry name" value="Ephrin_rcpt_TKs"/>
</dbReference>
<keyword evidence="14 22" id="KW-0067">ATP-binding</keyword>
<evidence type="ECO:0000259" key="28">
    <source>
        <dbReference type="PROSITE" id="PS50853"/>
    </source>
</evidence>
<evidence type="ECO:0000256" key="16">
    <source>
        <dbReference type="ARBA" id="ARBA00023136"/>
    </source>
</evidence>
<feature type="active site" description="Proton acceptor" evidence="21">
    <location>
        <position position="808"/>
    </location>
</feature>
<protein>
    <recommendedName>
        <fullName evidence="3">receptor protein-tyrosine kinase</fullName>
        <ecNumber evidence="3">2.7.10.1</ecNumber>
    </recommendedName>
</protein>
<evidence type="ECO:0000313" key="30">
    <source>
        <dbReference type="EMBL" id="KAF0047078.1"/>
    </source>
</evidence>
<evidence type="ECO:0000256" key="1">
    <source>
        <dbReference type="ARBA" id="ARBA00004251"/>
    </source>
</evidence>
<dbReference type="InterPro" id="IPR013761">
    <property type="entry name" value="SAM/pointed_sf"/>
</dbReference>
<dbReference type="Gene3D" id="1.10.150.50">
    <property type="entry name" value="Transcription Factor, Ets-1"/>
    <property type="match status" value="1"/>
</dbReference>
<dbReference type="Gene3D" id="2.40.50.40">
    <property type="match status" value="1"/>
</dbReference>
<dbReference type="InterPro" id="IPR001245">
    <property type="entry name" value="Ser-Thr/Tyr_kinase_cat_dom"/>
</dbReference>
<feature type="domain" description="Protein kinase" evidence="26">
    <location>
        <begin position="683"/>
        <end position="953"/>
    </location>
</feature>
<accession>A0A6A4TRS4</accession>
<dbReference type="GO" id="GO:0006955">
    <property type="term" value="P:immune response"/>
    <property type="evidence" value="ECO:0007669"/>
    <property type="project" value="InterPro"/>
</dbReference>
<evidence type="ECO:0000256" key="14">
    <source>
        <dbReference type="ARBA" id="ARBA00022840"/>
    </source>
</evidence>
<dbReference type="Pfam" id="PF00048">
    <property type="entry name" value="IL8"/>
    <property type="match status" value="1"/>
</dbReference>
<dbReference type="PROSITE" id="PS00790">
    <property type="entry name" value="RECEPTOR_TYR_KIN_V_1"/>
    <property type="match status" value="1"/>
</dbReference>
<dbReference type="Pfam" id="PF00041">
    <property type="entry name" value="fn3"/>
    <property type="match status" value="1"/>
</dbReference>
<evidence type="ECO:0000256" key="19">
    <source>
        <dbReference type="ARBA" id="ARBA00023180"/>
    </source>
</evidence>
<gene>
    <name evidence="30" type="ORF">F2P81_000711</name>
</gene>
<dbReference type="Pfam" id="PF00536">
    <property type="entry name" value="SAM_1"/>
    <property type="match status" value="1"/>
</dbReference>
<dbReference type="EC" id="2.7.10.1" evidence="3"/>
<reference evidence="30 31" key="1">
    <citation type="submission" date="2019-06" db="EMBL/GenBank/DDBJ databases">
        <title>Draft genomes of female and male turbot (Scophthalmus maximus).</title>
        <authorList>
            <person name="Xu H."/>
            <person name="Xu X.-W."/>
            <person name="Shao C."/>
            <person name="Chen S."/>
        </authorList>
    </citation>
    <scope>NUCLEOTIDE SEQUENCE [LARGE SCALE GENOMIC DNA]</scope>
    <source>
        <strain evidence="30">Ysfricsl-2016a</strain>
        <tissue evidence="30">Blood</tissue>
    </source>
</reference>
<keyword evidence="17" id="KW-0829">Tyrosine-protein kinase</keyword>
<evidence type="ECO:0000256" key="6">
    <source>
        <dbReference type="ARBA" id="ARBA00022553"/>
    </source>
</evidence>
<dbReference type="GO" id="GO:0007411">
    <property type="term" value="P:axon guidance"/>
    <property type="evidence" value="ECO:0007669"/>
    <property type="project" value="TreeGrafter"/>
</dbReference>
<feature type="domain" description="Fibronectin type-III" evidence="28">
    <location>
        <begin position="562"/>
        <end position="654"/>
    </location>
</feature>
<keyword evidence="4" id="KW-1003">Cell membrane</keyword>
<evidence type="ECO:0000256" key="4">
    <source>
        <dbReference type="ARBA" id="ARBA00022475"/>
    </source>
</evidence>
<dbReference type="InterPro" id="IPR017441">
    <property type="entry name" value="Protein_kinase_ATP_BS"/>
</dbReference>
<dbReference type="PROSITE" id="PS50011">
    <property type="entry name" value="PROTEIN_KINASE_DOM"/>
    <property type="match status" value="1"/>
</dbReference>
<dbReference type="FunFam" id="2.60.40.1770:FF:000001">
    <property type="entry name" value="Ephrin type-A receptor 5"/>
    <property type="match status" value="1"/>
</dbReference>
<dbReference type="EMBL" id="VEVO01000001">
    <property type="protein sequence ID" value="KAF0047078.1"/>
    <property type="molecule type" value="Genomic_DNA"/>
</dbReference>
<dbReference type="SMART" id="SM00060">
    <property type="entry name" value="FN3"/>
    <property type="match status" value="2"/>
</dbReference>
<evidence type="ECO:0000256" key="3">
    <source>
        <dbReference type="ARBA" id="ARBA00011902"/>
    </source>
</evidence>
<dbReference type="PROSITE" id="PS00791">
    <property type="entry name" value="RECEPTOR_TYR_KIN_V_2"/>
    <property type="match status" value="1"/>
</dbReference>
<keyword evidence="19" id="KW-0325">Glycoprotein</keyword>
<dbReference type="InterPro" id="IPR020635">
    <property type="entry name" value="Tyr_kinase_cat_dom"/>
</dbReference>
<dbReference type="SUPFAM" id="SSF54117">
    <property type="entry name" value="Interleukin 8-like chemokines"/>
    <property type="match status" value="1"/>
</dbReference>
<dbReference type="InterPro" id="IPR003961">
    <property type="entry name" value="FN3_dom"/>
</dbReference>
<dbReference type="FunFam" id="3.30.200.20:FF:000001">
    <property type="entry name" value="Ephrin type-A receptor 5"/>
    <property type="match status" value="1"/>
</dbReference>
<evidence type="ECO:0000259" key="26">
    <source>
        <dbReference type="PROSITE" id="PS50011"/>
    </source>
</evidence>
<dbReference type="GO" id="GO:0008009">
    <property type="term" value="F:chemokine activity"/>
    <property type="evidence" value="ECO:0007669"/>
    <property type="project" value="InterPro"/>
</dbReference>
<keyword evidence="9" id="KW-0732">Signal</keyword>
<dbReference type="Gene3D" id="2.60.40.10">
    <property type="entry name" value="Immunoglobulins"/>
    <property type="match status" value="2"/>
</dbReference>
<evidence type="ECO:0000256" key="2">
    <source>
        <dbReference type="ARBA" id="ARBA00004412"/>
    </source>
</evidence>
<feature type="domain" description="SAM" evidence="27">
    <location>
        <begin position="994"/>
        <end position="1026"/>
    </location>
</feature>
<evidence type="ECO:0000313" key="31">
    <source>
        <dbReference type="Proteomes" id="UP000438429"/>
    </source>
</evidence>
<organism evidence="30 31">
    <name type="scientific">Scophthalmus maximus</name>
    <name type="common">Turbot</name>
    <name type="synonym">Psetta maxima</name>
    <dbReference type="NCBI Taxonomy" id="52904"/>
    <lineage>
        <taxon>Eukaryota</taxon>
        <taxon>Metazoa</taxon>
        <taxon>Chordata</taxon>
        <taxon>Craniata</taxon>
        <taxon>Vertebrata</taxon>
        <taxon>Euteleostomi</taxon>
        <taxon>Actinopterygii</taxon>
        <taxon>Neopterygii</taxon>
        <taxon>Teleostei</taxon>
        <taxon>Neoteleostei</taxon>
        <taxon>Acanthomorphata</taxon>
        <taxon>Carangaria</taxon>
        <taxon>Pleuronectiformes</taxon>
        <taxon>Pleuronectoidei</taxon>
        <taxon>Scophthalmidae</taxon>
        <taxon>Scophthalmus</taxon>
    </lineage>
</organism>
<dbReference type="InterPro" id="IPR016257">
    <property type="entry name" value="Tyr_kinase_ephrin_rcpt"/>
</dbReference>
<dbReference type="CDD" id="cd05066">
    <property type="entry name" value="PTKc_EphR_A"/>
    <property type="match status" value="1"/>
</dbReference>
<evidence type="ECO:0000256" key="25">
    <source>
        <dbReference type="SAM" id="MobiDB-lite"/>
    </source>
</evidence>
<evidence type="ECO:0000256" key="7">
    <source>
        <dbReference type="ARBA" id="ARBA00022679"/>
    </source>
</evidence>
<comment type="catalytic activity">
    <reaction evidence="20">
        <text>L-tyrosyl-[protein] + ATP = O-phospho-L-tyrosyl-[protein] + ADP + H(+)</text>
        <dbReference type="Rhea" id="RHEA:10596"/>
        <dbReference type="Rhea" id="RHEA-COMP:10136"/>
        <dbReference type="Rhea" id="RHEA-COMP:20101"/>
        <dbReference type="ChEBI" id="CHEBI:15378"/>
        <dbReference type="ChEBI" id="CHEBI:30616"/>
        <dbReference type="ChEBI" id="CHEBI:46858"/>
        <dbReference type="ChEBI" id="CHEBI:61978"/>
        <dbReference type="ChEBI" id="CHEBI:456216"/>
        <dbReference type="EC" id="2.7.10.1"/>
    </reaction>
</comment>
<evidence type="ECO:0000256" key="5">
    <source>
        <dbReference type="ARBA" id="ARBA00022514"/>
    </source>
</evidence>
<feature type="region of interest" description="Disordered" evidence="25">
    <location>
        <begin position="430"/>
        <end position="457"/>
    </location>
</feature>
<evidence type="ECO:0000256" key="21">
    <source>
        <dbReference type="PIRSR" id="PIRSR000666-1"/>
    </source>
</evidence>
<dbReference type="GO" id="GO:0005886">
    <property type="term" value="C:plasma membrane"/>
    <property type="evidence" value="ECO:0007669"/>
    <property type="project" value="UniProtKB-SubCell"/>
</dbReference>
<dbReference type="FunFam" id="2.60.40.10:FF:000045">
    <property type="entry name" value="Ephrin type-A receptor 5"/>
    <property type="match status" value="1"/>
</dbReference>
<name>A0A6A4TRS4_SCOMX</name>
<dbReference type="PRINTS" id="PR00109">
    <property type="entry name" value="TYRKINASE"/>
</dbReference>
<dbReference type="InterPro" id="IPR008979">
    <property type="entry name" value="Galactose-bd-like_sf"/>
</dbReference>
<dbReference type="InterPro" id="IPR001426">
    <property type="entry name" value="Tyr_kinase_rcpt_V_CS"/>
</dbReference>
<dbReference type="SMART" id="SM00615">
    <property type="entry name" value="EPH_lbd"/>
    <property type="match status" value="1"/>
</dbReference>
<keyword evidence="15" id="KW-1133">Transmembrane helix</keyword>
<feature type="domain" description="Eph LBD" evidence="29">
    <location>
        <begin position="120"/>
        <end position="315"/>
    </location>
</feature>
<dbReference type="Pfam" id="PF01404">
    <property type="entry name" value="Ephrin_lbd"/>
    <property type="match status" value="1"/>
</dbReference>
<evidence type="ECO:0000256" key="24">
    <source>
        <dbReference type="PROSITE-ProRule" id="PRU10141"/>
    </source>
</evidence>
<dbReference type="InterPro" id="IPR001811">
    <property type="entry name" value="Chemokine_IL8-like_dom"/>
</dbReference>
<evidence type="ECO:0000256" key="22">
    <source>
        <dbReference type="PIRSR" id="PIRSR000666-2"/>
    </source>
</evidence>
<dbReference type="Gene3D" id="2.60.40.1770">
    <property type="entry name" value="ephrin a2 ectodomain"/>
    <property type="match status" value="1"/>
</dbReference>
<dbReference type="PROSITE" id="PS00107">
    <property type="entry name" value="PROTEIN_KINASE_ATP"/>
    <property type="match status" value="1"/>
</dbReference>
<dbReference type="InterPro" id="IPR013783">
    <property type="entry name" value="Ig-like_fold"/>
</dbReference>
<dbReference type="InterPro" id="IPR011009">
    <property type="entry name" value="Kinase-like_dom_sf"/>
</dbReference>
<evidence type="ECO:0000256" key="18">
    <source>
        <dbReference type="ARBA" id="ARBA00023170"/>
    </source>
</evidence>
<feature type="binding site" evidence="22 24">
    <location>
        <position position="715"/>
    </location>
    <ligand>
        <name>ATP</name>
        <dbReference type="ChEBI" id="CHEBI:30616"/>
    </ligand>
</feature>
<dbReference type="PANTHER" id="PTHR46877">
    <property type="entry name" value="EPH RECEPTOR A5"/>
    <property type="match status" value="1"/>
</dbReference>
<dbReference type="PROSITE" id="PS50853">
    <property type="entry name" value="FN3"/>
    <property type="match status" value="1"/>
</dbReference>
<dbReference type="PIRSF" id="PIRSF000666">
    <property type="entry name" value="TyrPK_ephrin_receptor"/>
    <property type="match status" value="1"/>
</dbReference>
<feature type="disulfide bond" evidence="23">
    <location>
        <begin position="214"/>
        <end position="224"/>
    </location>
</feature>
<dbReference type="PANTHER" id="PTHR46877:SF18">
    <property type="entry name" value="EPHRIN TYPE-A RECEPTOR 4"/>
    <property type="match status" value="1"/>
</dbReference>
<evidence type="ECO:0000256" key="12">
    <source>
        <dbReference type="ARBA" id="ARBA00022753"/>
    </source>
</evidence>
<dbReference type="InterPro" id="IPR036116">
    <property type="entry name" value="FN3_sf"/>
</dbReference>
<dbReference type="FunFam" id="2.60.120.260:FF:000001">
    <property type="entry name" value="Ephrin type-A receptor 7"/>
    <property type="match status" value="1"/>
</dbReference>
<dbReference type="Proteomes" id="UP000438429">
    <property type="component" value="Unassembled WGS sequence"/>
</dbReference>
<dbReference type="GO" id="GO:0005769">
    <property type="term" value="C:early endosome"/>
    <property type="evidence" value="ECO:0007669"/>
    <property type="project" value="UniProtKB-SubCell"/>
</dbReference>
<evidence type="ECO:0000259" key="27">
    <source>
        <dbReference type="PROSITE" id="PS50105"/>
    </source>
</evidence>
<dbReference type="InterPro" id="IPR001090">
    <property type="entry name" value="Ephrin_rcpt_lig-bd_dom"/>
</dbReference>
<dbReference type="FunFam" id="1.10.510.10:FF:000019">
    <property type="entry name" value="Ephrin type-A receptor 5"/>
    <property type="match status" value="1"/>
</dbReference>
<keyword evidence="23" id="KW-1015">Disulfide bond</keyword>
<comment type="caution">
    <text evidence="30">The sequence shown here is derived from an EMBL/GenBank/DDBJ whole genome shotgun (WGS) entry which is preliminary data.</text>
</comment>
<dbReference type="SUPFAM" id="SSF49785">
    <property type="entry name" value="Galactose-binding domain-like"/>
    <property type="match status" value="1"/>
</dbReference>
<dbReference type="GO" id="GO:0005005">
    <property type="term" value="F:transmembrane-ephrin receptor activity"/>
    <property type="evidence" value="ECO:0007669"/>
    <property type="project" value="TreeGrafter"/>
</dbReference>
<keyword evidence="7" id="KW-0808">Transferase</keyword>
<dbReference type="Gene3D" id="3.30.200.20">
    <property type="entry name" value="Phosphorylase Kinase, domain 1"/>
    <property type="match status" value="1"/>
</dbReference>
<keyword evidence="18" id="KW-0675">Receptor</keyword>